<name>A0A1M4Z5F4_9FIRM</name>
<protein>
    <submittedName>
        <fullName evidence="1">HicB family protein</fullName>
    </submittedName>
</protein>
<dbReference type="Proteomes" id="UP000184404">
    <property type="component" value="Unassembled WGS sequence"/>
</dbReference>
<dbReference type="InterPro" id="IPR010985">
    <property type="entry name" value="Ribbon_hlx_hlx"/>
</dbReference>
<dbReference type="Gene3D" id="3.30.559.30">
    <property type="entry name" value="Nonribosomal peptide synthetase, condensation domain"/>
    <property type="match status" value="1"/>
</dbReference>
<evidence type="ECO:0000313" key="2">
    <source>
        <dbReference type="Proteomes" id="UP000184404"/>
    </source>
</evidence>
<keyword evidence="2" id="KW-1185">Reference proteome</keyword>
<sequence>MFYVKKPEMVNKTFRLPEDLVNQLSAVAQQQGVSMNNLVAQCCAYVLAHLAEQPEKEATEK</sequence>
<organism evidence="1 2">
    <name type="scientific">Schwartzia succinivorans DSM 10502</name>
    <dbReference type="NCBI Taxonomy" id="1123243"/>
    <lineage>
        <taxon>Bacteria</taxon>
        <taxon>Bacillati</taxon>
        <taxon>Bacillota</taxon>
        <taxon>Negativicutes</taxon>
        <taxon>Selenomonadales</taxon>
        <taxon>Selenomonadaceae</taxon>
        <taxon>Schwartzia</taxon>
    </lineage>
</organism>
<dbReference type="RefSeq" id="WP_072936007.1">
    <property type="nucleotide sequence ID" value="NZ_FQUG01000007.1"/>
</dbReference>
<evidence type="ECO:0000313" key="1">
    <source>
        <dbReference type="EMBL" id="SHF13215.1"/>
    </source>
</evidence>
<dbReference type="STRING" id="1123243.SAMN02745190_01927"/>
<dbReference type="SUPFAM" id="SSF47598">
    <property type="entry name" value="Ribbon-helix-helix"/>
    <property type="match status" value="1"/>
</dbReference>
<dbReference type="EMBL" id="FQUG01000007">
    <property type="protein sequence ID" value="SHF13215.1"/>
    <property type="molecule type" value="Genomic_DNA"/>
</dbReference>
<dbReference type="Pfam" id="PF05534">
    <property type="entry name" value="HicB"/>
    <property type="match status" value="1"/>
</dbReference>
<accession>A0A1M4Z5F4</accession>
<reference evidence="1 2" key="1">
    <citation type="submission" date="2016-11" db="EMBL/GenBank/DDBJ databases">
        <authorList>
            <person name="Jaros S."/>
            <person name="Januszkiewicz K."/>
            <person name="Wedrychowicz H."/>
        </authorList>
    </citation>
    <scope>NUCLEOTIDE SEQUENCE [LARGE SCALE GENOMIC DNA]</scope>
    <source>
        <strain evidence="1 2">DSM 10502</strain>
    </source>
</reference>
<dbReference type="OrthoDB" id="1666965at2"/>
<proteinExistence type="predicted"/>
<gene>
    <name evidence="1" type="ORF">SAMN02745190_01927</name>
</gene>
<dbReference type="GO" id="GO:0006355">
    <property type="term" value="P:regulation of DNA-templated transcription"/>
    <property type="evidence" value="ECO:0007669"/>
    <property type="project" value="InterPro"/>
</dbReference>
<dbReference type="AlphaFoldDB" id="A0A1M4Z5F4"/>
<dbReference type="InterPro" id="IPR008651">
    <property type="entry name" value="Uncharacterised_HicB"/>
</dbReference>